<reference evidence="4" key="1">
    <citation type="submission" date="2016-10" db="EMBL/GenBank/DDBJ databases">
        <authorList>
            <person name="Varghese N."/>
            <person name="Submissions S."/>
        </authorList>
    </citation>
    <scope>NUCLEOTIDE SEQUENCE [LARGE SCALE GENOMIC DNA]</scope>
    <source>
        <strain evidence="4">CGMCC 1.6474</strain>
    </source>
</reference>
<dbReference type="Proteomes" id="UP000198804">
    <property type="component" value="Unassembled WGS sequence"/>
</dbReference>
<dbReference type="RefSeq" id="WP_091948335.1">
    <property type="nucleotide sequence ID" value="NZ_FOSV01000013.1"/>
</dbReference>
<gene>
    <name evidence="3" type="ORF">SAMN04488125_11375</name>
</gene>
<protein>
    <recommendedName>
        <fullName evidence="5">Flagellar assembly protein FliH</fullName>
    </recommendedName>
</protein>
<feature type="coiled-coil region" evidence="1">
    <location>
        <begin position="107"/>
        <end position="134"/>
    </location>
</feature>
<dbReference type="AlphaFoldDB" id="A0A1I4H004"/>
<proteinExistence type="predicted"/>
<dbReference type="OrthoDB" id="7677041at2"/>
<sequence length="258" mass="26437">MEGLIARLLPEIGKAPPPAAARAPEFDGDWFRPAQRSKPPSPAPAPAVVPDAQAAAPVSEITPSGLHAPGLAAFAPVTLAAPPAQPAEDREALIAAAEARGHEAGRAEALAEAEERLARERAAFETRLAEARRDWAETEGTVLAGQLAAAFAGLDATLSERVARLLAPVLDQALRRQAVEALSQAVTRLLAEPQPAAISITGPEDLIAALSGRLGGLSAAVAFTASDVTEVTVSAGETVIETELSAWGRLISAAVAEA</sequence>
<keyword evidence="4" id="KW-1185">Reference proteome</keyword>
<organism evidence="3 4">
    <name type="scientific">Methylorubrum salsuginis</name>
    <dbReference type="NCBI Taxonomy" id="414703"/>
    <lineage>
        <taxon>Bacteria</taxon>
        <taxon>Pseudomonadati</taxon>
        <taxon>Pseudomonadota</taxon>
        <taxon>Alphaproteobacteria</taxon>
        <taxon>Hyphomicrobiales</taxon>
        <taxon>Methylobacteriaceae</taxon>
        <taxon>Methylorubrum</taxon>
    </lineage>
</organism>
<evidence type="ECO:0000313" key="4">
    <source>
        <dbReference type="Proteomes" id="UP000198804"/>
    </source>
</evidence>
<feature type="region of interest" description="Disordered" evidence="2">
    <location>
        <begin position="1"/>
        <end position="51"/>
    </location>
</feature>
<keyword evidence="1" id="KW-0175">Coiled coil</keyword>
<evidence type="ECO:0000256" key="1">
    <source>
        <dbReference type="SAM" id="Coils"/>
    </source>
</evidence>
<accession>A0A1I4H004</accession>
<evidence type="ECO:0000256" key="2">
    <source>
        <dbReference type="SAM" id="MobiDB-lite"/>
    </source>
</evidence>
<dbReference type="EMBL" id="FOSV01000013">
    <property type="protein sequence ID" value="SFL35515.1"/>
    <property type="molecule type" value="Genomic_DNA"/>
</dbReference>
<name>A0A1I4H004_9HYPH</name>
<evidence type="ECO:0000313" key="3">
    <source>
        <dbReference type="EMBL" id="SFL35515.1"/>
    </source>
</evidence>
<dbReference type="STRING" id="414703.SAMN04488125_11375"/>
<evidence type="ECO:0008006" key="5">
    <source>
        <dbReference type="Google" id="ProtNLM"/>
    </source>
</evidence>